<accession>A0ACC2ZL65</accession>
<comment type="caution">
    <text evidence="1">The sequence shown here is derived from an EMBL/GenBank/DDBJ whole genome shotgun (WGS) entry which is preliminary data.</text>
</comment>
<organism evidence="1 2">
    <name type="scientific">Coniosporium tulheliwenetii</name>
    <dbReference type="NCBI Taxonomy" id="3383036"/>
    <lineage>
        <taxon>Eukaryota</taxon>
        <taxon>Fungi</taxon>
        <taxon>Dikarya</taxon>
        <taxon>Ascomycota</taxon>
        <taxon>Pezizomycotina</taxon>
        <taxon>Dothideomycetes</taxon>
        <taxon>Dothideomycetes incertae sedis</taxon>
        <taxon>Coniosporium</taxon>
    </lineage>
</organism>
<reference evidence="1" key="1">
    <citation type="submission" date="2022-10" db="EMBL/GenBank/DDBJ databases">
        <title>Culturing micro-colonial fungi from biological soil crusts in the Mojave desert and describing Neophaeococcomyces mojavensis, and introducing the new genera and species Taxawa tesnikishii.</title>
        <authorList>
            <person name="Kurbessoian T."/>
            <person name="Stajich J.E."/>
        </authorList>
    </citation>
    <scope>NUCLEOTIDE SEQUENCE</scope>
    <source>
        <strain evidence="1">JES_115</strain>
    </source>
</reference>
<dbReference type="Proteomes" id="UP001172680">
    <property type="component" value="Unassembled WGS sequence"/>
</dbReference>
<evidence type="ECO:0000313" key="1">
    <source>
        <dbReference type="EMBL" id="KAJ9648289.1"/>
    </source>
</evidence>
<protein>
    <submittedName>
        <fullName evidence="1">Uncharacterized protein</fullName>
    </submittedName>
</protein>
<keyword evidence="2" id="KW-1185">Reference proteome</keyword>
<gene>
    <name evidence="1" type="ORF">H2199_001142</name>
</gene>
<name>A0ACC2ZL65_9PEZI</name>
<proteinExistence type="predicted"/>
<sequence>MSRSYPEEKRTGSPLWNKALERYREELEENDDYQDIIEVRSLEDLLYHAKSIESLLPQERTALNSMSRLGPKLKFVDDFSAAIALYFGADATLTALVWGSIRLMLTLASSAGDTLQDVLDMLEELSLTLPRFKTYEKTLPMGKALETALLDVYTEVICFYARAIHFFRAHPHVLLRRGAWEDFRKDFGQTVRRIKRMSSAVESEADLARMKIDEFKYKEVLDLMNGLKKARSMMKKSSNAITFLLQSTLGSGVEIKPYKPSAKPLIPKKIYANRSRGKYNAILWIAADNTISMGQSFRDVARKLGLVNGDEEVQDSIAAILKVKEWLTDARFPWLLIFDNADELEILRLAWPGNAHGSVLLTTRDFNAARSPAPTGLHVQPFDDATGSDVLLRLVGLDAKLPSNQEKARAITHALGGLPLALSQIGGFISQRKLPLQDFLPLYERNAAKIDSRKTGLSDYEHTLSTVWEMSFSKISGNSRKLLDLLVFFEPDAISELVLTEGSKLVHDEGFNFLQDDMDLGDAEEDLLQAALIEKNIDDATLSVHRLVQAAVIRRLTDQHKSKYFDVVVRIISWGFPDTWSEDIGHQFGAWTKCEKCLPHVDHLVKQAERYLYERECYDVARKLVDVALQTFDDKSTLAFASATDLSGLIDFDMNNPAKALVPFNAALAIREARLGPDDPLIASSLNNIALAYTEMAELDKAYATHQKAIDIRLRTHSDRIGNSYSNMSSLLLRMGKPDEAEDMLKMCPSLKDFTDETFLETGNPRFSGDMVLLSRIRLRQGRLDDAMRLASKALTFRQKMLGNRLKTSCSELLTQLVATSETLNEGEGQLARANYKLAVLYSEKGMAAESEHCKARAMELRAKLQPESKDALFEESEFAKLYTTDRIHTLDSKVAYLKALNEDGLMIVEGVAEWCGQCKAIAPTVSKLSEKYPKARFYQFDVDKEPDIAQELGIRSMPTFTFFVDGDVQEGVTGAKPKEIEEAVRKYYPGDTE</sequence>
<evidence type="ECO:0000313" key="2">
    <source>
        <dbReference type="Proteomes" id="UP001172680"/>
    </source>
</evidence>
<dbReference type="EMBL" id="JAPDRP010000003">
    <property type="protein sequence ID" value="KAJ9648289.1"/>
    <property type="molecule type" value="Genomic_DNA"/>
</dbReference>